<feature type="region of interest" description="Disordered" evidence="16">
    <location>
        <begin position="1"/>
        <end position="24"/>
    </location>
</feature>
<dbReference type="SUPFAM" id="SSF52058">
    <property type="entry name" value="L domain-like"/>
    <property type="match status" value="1"/>
</dbReference>
<evidence type="ECO:0000256" key="6">
    <source>
        <dbReference type="ARBA" id="ARBA00022475"/>
    </source>
</evidence>
<dbReference type="Proteomes" id="UP000246464">
    <property type="component" value="Chromosome 12"/>
</dbReference>
<feature type="compositionally biased region" description="Polar residues" evidence="16">
    <location>
        <begin position="759"/>
        <end position="776"/>
    </location>
</feature>
<keyword evidence="14" id="KW-0206">Cytoskeleton</keyword>
<evidence type="ECO:0000256" key="2">
    <source>
        <dbReference type="ARBA" id="ARBA00004245"/>
    </source>
</evidence>
<comment type="subunit">
    <text evidence="15">Cross-link to form 2 major subcomplexes: one consisting of SGCB, SGCD and SGCG and the other consisting of SGCB and SGCD. The association between SGCB and SGCG is particularly strong while SGCA is loosely associated with the other sarcoglycans.</text>
</comment>
<evidence type="ECO:0000256" key="9">
    <source>
        <dbReference type="ARBA" id="ARBA00022968"/>
    </source>
</evidence>
<reference evidence="18 19" key="1">
    <citation type="submission" date="2017-12" db="EMBL/GenBank/DDBJ databases">
        <title>Integrating genomic resources of turbot (Scophthalmus maximus) in depth evaluation of genetic and physical mapping variation across individuals.</title>
        <authorList>
            <person name="Martinez P."/>
        </authorList>
    </citation>
    <scope>NUCLEOTIDE SEQUENCE [LARGE SCALE GENOMIC DNA]</scope>
</reference>
<dbReference type="PANTHER" id="PTHR21142">
    <property type="entry name" value="SARCOGLYCANS"/>
    <property type="match status" value="1"/>
</dbReference>
<evidence type="ECO:0000256" key="13">
    <source>
        <dbReference type="ARBA" id="ARBA00023180"/>
    </source>
</evidence>
<dbReference type="Gene3D" id="3.80.10.10">
    <property type="entry name" value="Ribonuclease Inhibitor"/>
    <property type="match status" value="2"/>
</dbReference>
<accession>A0A2U9C628</accession>
<feature type="compositionally biased region" description="Low complexity" evidence="16">
    <location>
        <begin position="987"/>
        <end position="1000"/>
    </location>
</feature>
<feature type="region of interest" description="Disordered" evidence="16">
    <location>
        <begin position="982"/>
        <end position="1003"/>
    </location>
</feature>
<dbReference type="InterPro" id="IPR006875">
    <property type="entry name" value="Sarcoglycan"/>
</dbReference>
<keyword evidence="10 17" id="KW-1133">Transmembrane helix</keyword>
<protein>
    <recommendedName>
        <fullName evidence="5">Beta-sarcoglycan</fullName>
    </recommendedName>
</protein>
<organism evidence="18 19">
    <name type="scientific">Scophthalmus maximus</name>
    <name type="common">Turbot</name>
    <name type="synonym">Psetta maxima</name>
    <dbReference type="NCBI Taxonomy" id="52904"/>
    <lineage>
        <taxon>Eukaryota</taxon>
        <taxon>Metazoa</taxon>
        <taxon>Chordata</taxon>
        <taxon>Craniata</taxon>
        <taxon>Vertebrata</taxon>
        <taxon>Euteleostomi</taxon>
        <taxon>Actinopterygii</taxon>
        <taxon>Neopterygii</taxon>
        <taxon>Teleostei</taxon>
        <taxon>Neoteleostei</taxon>
        <taxon>Acanthomorphata</taxon>
        <taxon>Carangaria</taxon>
        <taxon>Pleuronectiformes</taxon>
        <taxon>Pleuronectoidei</taxon>
        <taxon>Scophthalmidae</taxon>
        <taxon>Scophthalmus</taxon>
    </lineage>
</organism>
<comment type="similarity">
    <text evidence="4">Belongs to the sarcoglycan beta/delta/gamma/zeta family.</text>
</comment>
<dbReference type="InterPro" id="IPR032675">
    <property type="entry name" value="LRR_dom_sf"/>
</dbReference>
<sequence>MASEQESSNGPVKKSMREKAIERRGINKEHNSNFKAGYVPIEEERLHKTGLRGRKGNMAVCIIVLLFLLALINLIITLVIWTVIRIGPNGCDSMEFHETGLLRFKQKADMGIVHPLHKSTIGGRKDQDLVIVGNNNPVVFQQGTTKLSVEKDKTSVVSDVGITFTDPRSQNTFFSTDFENHEFHLPKGVKVLSVKKASTERITSSAASDLNIKGDSKAIIRGNEGVNIMGRTVEFKVGGGIELRAENSIVLNGSVMFNATRIPNSAGDVYFDEGMERYKLCMCADGTLFRVQVAMAGAQGPFLVAVLLLVSPGIHCSSPPPACPESCTCQRAPLLNCSSSGLSLVPQHIHDSVTELDLSHNLLGSVTLPRPHRNLRNIWLGNNSVTHLSLCIDIDLGERSVGGRHPRRLGPRSRRRSHRALGASLMKHRLTVPYFSPVLDLSFNMLTSLHPLTYLSLRNIGSNVRLAGNRWQCDCSVRSLARRMTYDSSIGLQAWGMVCAFPTTLSGKDLLQLEEDDLNCFGTENSPELHRDVTVYSGSGILLSCSKQARPFIDVHCIKTTNSKSSTATNSSAEERQYENEAYSNGEEPEERVTHRERRVKFGAVNFREDINVEYLNTVASSNQESITNDAVIECEVSRTEEDEHTAGDSRSENSSRPEDNQRHGRDLSGIDARCTHTVEVEHISDPAEREDRRSLSSCSDSSLSDREFKKDQMTQGDLTTPKYLQLAEESVHQRPVFSTSKSPEVPPISLVGSAENPGFSSETSADWAPHTNNPIPTEFDLSQGDEEQFEFSDSARSTSARSSIAFSSFNDSKQIELPPSDRDDVSSCGSYLSEDEPTQYNVNQDEEEEEDTEKNHNKSEVTNTCLKHDDTQRTAERPEQTFSSQSTDSDTERDTREKIKPMPRTNDEIKDETTKHTKKQEHGDIYIDESADRIMDHMQRQKQGEMHMTRLQFQESQTASHDSDTRWPALDLEHIPHSKSRLDIRSTSMDSNSSSSSDNAKWPALNLEHIPHIKRHLDIKAPLSPPDSSSSRDNAKWPVLNLEHIPHIKRRLDIKAPSPPPDSSSSSDSQDKTTDLEHIPHIKRRLDIKALSPPPDSSPSSDNAKWPVLNLEHIPHIKRRLDIKAPSPPPDSSSSSDNAKWPALNLEHIPHIKRCLDIKAPSPPPDSASCSDNAKWPALDLEHIPHIKRHLDIKALSPPPDSSPSSDNAKWPVLNLEHIPHIKRRLDIKAPSPPPDSSSSSDSQDKTTDLEHIPHIKRRLDIKAPSPPPDSSPSSDRNSSDEQDDISNSSINPDPRWPELGLSSVPMVKRRLDIKTYSPSTESSSSSNKSDSWTTDLSVKGGVGVTTHEQWTMMHKLNLGIPNISRRLDIKAPSAQPDLVLDSISEDYQQSGSNSSKRESEGENRDLNVEVGMGVSAISKAVEKELIRSPKTPVINISPYPKTDHNIKLEKYTVISDDRGGKQTNYNISTTPEINPELQSRWATMNLGISRFRKHLEITSNTHVPPNLLTSPSPDSPSSWSGESWTGNKCSRTRLTRRGDGMQEIHTDSSLTLENKPVNLPPTLKSRDQEDYSPPKITGFGTPYVRKYLDIRVSEKAPASPPLHQLPESSSSSESEGVSTESAGNRWRETSQQSVVQDGAAPQNDTSWFVARAVDVRLDESDSETEEVERKAGVELNSTTSEEEQRSDSMRPHRTLTNIPYSNREDETTDYRVPNLNFGVPRIKRRPLTLVPSDDIVKKRIEPQHTIDEEVPPEIRWTGIGRHLSDFPMSGPRRLETVVQASPAEAEPSPAVSSRMKSDDKLKQDRGRADVALMHAYSYPIASRVSPASSRAFDKFDNTSGSTNEIFRSLSADRFGKKGLGALKTMSSKTLQWDTEDKDIDAV</sequence>
<name>A0A2U9C628_SCOMX</name>
<evidence type="ECO:0000256" key="10">
    <source>
        <dbReference type="ARBA" id="ARBA00022989"/>
    </source>
</evidence>
<feature type="region of interest" description="Disordered" evidence="16">
    <location>
        <begin position="1660"/>
        <end position="1708"/>
    </location>
</feature>
<feature type="region of interest" description="Disordered" evidence="16">
    <location>
        <begin position="735"/>
        <end position="926"/>
    </location>
</feature>
<feature type="compositionally biased region" description="Basic and acidic residues" evidence="16">
    <location>
        <begin position="638"/>
        <end position="695"/>
    </location>
</feature>
<proteinExistence type="inferred from homology"/>
<feature type="compositionally biased region" description="Low complexity" evidence="16">
    <location>
        <begin position="1317"/>
        <end position="1336"/>
    </location>
</feature>
<keyword evidence="13" id="KW-0325">Glycoprotein</keyword>
<feature type="region of interest" description="Disordered" evidence="16">
    <location>
        <begin position="1227"/>
        <end position="1305"/>
    </location>
</feature>
<dbReference type="Pfam" id="PF04790">
    <property type="entry name" value="Sarcoglycan_1"/>
    <property type="match status" value="1"/>
</dbReference>
<evidence type="ECO:0000256" key="7">
    <source>
        <dbReference type="ARBA" id="ARBA00022490"/>
    </source>
</evidence>
<evidence type="ECO:0000256" key="16">
    <source>
        <dbReference type="SAM" id="MobiDB-lite"/>
    </source>
</evidence>
<feature type="region of interest" description="Disordered" evidence="16">
    <location>
        <begin position="1020"/>
        <end position="1039"/>
    </location>
</feature>
<evidence type="ECO:0000256" key="4">
    <source>
        <dbReference type="ARBA" id="ARBA00007574"/>
    </source>
</evidence>
<dbReference type="EMBL" id="CP026254">
    <property type="protein sequence ID" value="AWP11206.1"/>
    <property type="molecule type" value="Genomic_DNA"/>
</dbReference>
<dbReference type="GO" id="GO:0042383">
    <property type="term" value="C:sarcolemma"/>
    <property type="evidence" value="ECO:0007669"/>
    <property type="project" value="UniProtKB-SubCell"/>
</dbReference>
<dbReference type="STRING" id="52904.ENSSMAP00000022916"/>
<feature type="region of interest" description="Disordered" evidence="16">
    <location>
        <begin position="1782"/>
        <end position="1804"/>
    </location>
</feature>
<dbReference type="GO" id="GO:0016012">
    <property type="term" value="C:sarcoglycan complex"/>
    <property type="evidence" value="ECO:0007669"/>
    <property type="project" value="InterPro"/>
</dbReference>
<feature type="compositionally biased region" description="Low complexity" evidence="16">
    <location>
        <begin position="1609"/>
        <end position="1623"/>
    </location>
</feature>
<feature type="region of interest" description="Disordered" evidence="16">
    <location>
        <begin position="563"/>
        <end position="595"/>
    </location>
</feature>
<evidence type="ECO:0000313" key="19">
    <source>
        <dbReference type="Proteomes" id="UP000246464"/>
    </source>
</evidence>
<evidence type="ECO:0000256" key="17">
    <source>
        <dbReference type="SAM" id="Phobius"/>
    </source>
</evidence>
<feature type="compositionally biased region" description="Basic and acidic residues" evidence="16">
    <location>
        <begin position="704"/>
        <end position="713"/>
    </location>
</feature>
<keyword evidence="8 17" id="KW-0812">Transmembrane</keyword>
<dbReference type="GO" id="GO:0005856">
    <property type="term" value="C:cytoskeleton"/>
    <property type="evidence" value="ECO:0007669"/>
    <property type="project" value="UniProtKB-SubCell"/>
</dbReference>
<dbReference type="GO" id="GO:0007517">
    <property type="term" value="P:muscle organ development"/>
    <property type="evidence" value="ECO:0007669"/>
    <property type="project" value="InterPro"/>
</dbReference>
<feature type="compositionally biased region" description="Low complexity" evidence="16">
    <location>
        <begin position="792"/>
        <end position="810"/>
    </location>
</feature>
<feature type="compositionally biased region" description="Basic and acidic residues" evidence="16">
    <location>
        <begin position="1397"/>
        <end position="1407"/>
    </location>
</feature>
<evidence type="ECO:0000256" key="8">
    <source>
        <dbReference type="ARBA" id="ARBA00022692"/>
    </source>
</evidence>
<evidence type="ECO:0000256" key="14">
    <source>
        <dbReference type="ARBA" id="ARBA00023212"/>
    </source>
</evidence>
<keyword evidence="12" id="KW-1015">Disulfide bond</keyword>
<keyword evidence="9" id="KW-0735">Signal-anchor</keyword>
<feature type="region of interest" description="Disordered" evidence="16">
    <location>
        <begin position="638"/>
        <end position="718"/>
    </location>
</feature>
<feature type="compositionally biased region" description="Basic and acidic residues" evidence="16">
    <location>
        <begin position="891"/>
        <end position="926"/>
    </location>
</feature>
<feature type="compositionally biased region" description="Basic and acidic residues" evidence="16">
    <location>
        <begin position="1244"/>
        <end position="1263"/>
    </location>
</feature>
<keyword evidence="19" id="KW-1185">Reference proteome</keyword>
<feature type="compositionally biased region" description="Basic and acidic residues" evidence="16">
    <location>
        <begin position="1070"/>
        <end position="1089"/>
    </location>
</feature>
<evidence type="ECO:0000313" key="18">
    <source>
        <dbReference type="EMBL" id="AWP11206.1"/>
    </source>
</evidence>
<evidence type="ECO:0000256" key="1">
    <source>
        <dbReference type="ARBA" id="ARBA00002860"/>
    </source>
</evidence>
<feature type="compositionally biased region" description="Basic and acidic residues" evidence="16">
    <location>
        <begin position="1538"/>
        <end position="1548"/>
    </location>
</feature>
<gene>
    <name evidence="18" type="ORF">SMAX5B_017655</name>
</gene>
<feature type="transmembrane region" description="Helical" evidence="17">
    <location>
        <begin position="58"/>
        <end position="84"/>
    </location>
</feature>
<comment type="function">
    <text evidence="1">Component of the sarcoglycan complex, a subcomplex of the dystrophin-glycoprotein complex which forms a link between the F-actin cytoskeleton and the extracellular matrix.</text>
</comment>
<feature type="compositionally biased region" description="Basic and acidic residues" evidence="16">
    <location>
        <begin position="867"/>
        <end position="880"/>
    </location>
</feature>
<feature type="compositionally biased region" description="Polar residues" evidence="16">
    <location>
        <begin position="1"/>
        <end position="10"/>
    </location>
</feature>
<evidence type="ECO:0000256" key="15">
    <source>
        <dbReference type="ARBA" id="ARBA00026041"/>
    </source>
</evidence>
<feature type="compositionally biased region" description="Low complexity" evidence="16">
    <location>
        <begin position="1782"/>
        <end position="1795"/>
    </location>
</feature>
<feature type="compositionally biased region" description="Low complexity" evidence="16">
    <location>
        <begin position="563"/>
        <end position="572"/>
    </location>
</feature>
<feature type="region of interest" description="Disordered" evidence="16">
    <location>
        <begin position="1317"/>
        <end position="1340"/>
    </location>
</feature>
<dbReference type="PANTHER" id="PTHR21142:SF2">
    <property type="entry name" value="BETA-SARCOGLYCAN"/>
    <property type="match status" value="1"/>
</dbReference>
<feature type="compositionally biased region" description="Basic and acidic residues" evidence="16">
    <location>
        <begin position="15"/>
        <end position="24"/>
    </location>
</feature>
<keyword evidence="6" id="KW-1003">Cell membrane</keyword>
<evidence type="ECO:0000256" key="3">
    <source>
        <dbReference type="ARBA" id="ARBA00004274"/>
    </source>
</evidence>
<keyword evidence="11 17" id="KW-0472">Membrane</keyword>
<feature type="region of interest" description="Disordered" evidence="16">
    <location>
        <begin position="1598"/>
        <end position="1644"/>
    </location>
</feature>
<feature type="region of interest" description="Disordered" evidence="16">
    <location>
        <begin position="1503"/>
        <end position="1580"/>
    </location>
</feature>
<keyword evidence="7" id="KW-0963">Cytoplasm</keyword>
<feature type="compositionally biased region" description="Low complexity" evidence="16">
    <location>
        <begin position="1506"/>
        <end position="1528"/>
    </location>
</feature>
<feature type="region of interest" description="Disordered" evidence="16">
    <location>
        <begin position="1053"/>
        <end position="1109"/>
    </location>
</feature>
<evidence type="ECO:0000256" key="5">
    <source>
        <dbReference type="ARBA" id="ARBA00015329"/>
    </source>
</evidence>
<comment type="subcellular location">
    <subcellularLocation>
        <location evidence="3">Cell membrane</location>
        <location evidence="3">Sarcolemma</location>
        <topology evidence="3">Single-pass type II membrane protein</topology>
    </subcellularLocation>
    <subcellularLocation>
        <location evidence="2">Cytoplasm</location>
        <location evidence="2">Cytoskeleton</location>
    </subcellularLocation>
</comment>
<dbReference type="InterPro" id="IPR027659">
    <property type="entry name" value="Sgcb"/>
</dbReference>
<feature type="region of interest" description="Disordered" evidence="16">
    <location>
        <begin position="1388"/>
        <end position="1407"/>
    </location>
</feature>
<evidence type="ECO:0000256" key="12">
    <source>
        <dbReference type="ARBA" id="ARBA00023157"/>
    </source>
</evidence>
<evidence type="ECO:0000256" key="11">
    <source>
        <dbReference type="ARBA" id="ARBA00023136"/>
    </source>
</evidence>